<feature type="compositionally biased region" description="Acidic residues" evidence="1">
    <location>
        <begin position="544"/>
        <end position="556"/>
    </location>
</feature>
<evidence type="ECO:0000313" key="2">
    <source>
        <dbReference type="EMBL" id="EJK49453.1"/>
    </source>
</evidence>
<organism evidence="2 3">
    <name type="scientific">Thalassiosira oceanica</name>
    <name type="common">Marine diatom</name>
    <dbReference type="NCBI Taxonomy" id="159749"/>
    <lineage>
        <taxon>Eukaryota</taxon>
        <taxon>Sar</taxon>
        <taxon>Stramenopiles</taxon>
        <taxon>Ochrophyta</taxon>
        <taxon>Bacillariophyta</taxon>
        <taxon>Coscinodiscophyceae</taxon>
        <taxon>Thalassiosirophycidae</taxon>
        <taxon>Thalassiosirales</taxon>
        <taxon>Thalassiosiraceae</taxon>
        <taxon>Thalassiosira</taxon>
    </lineage>
</organism>
<feature type="compositionally biased region" description="Acidic residues" evidence="1">
    <location>
        <begin position="506"/>
        <end position="526"/>
    </location>
</feature>
<gene>
    <name evidence="2" type="ORF">THAOC_31671</name>
</gene>
<accession>K0R7L6</accession>
<name>K0R7L6_THAOC</name>
<evidence type="ECO:0000256" key="1">
    <source>
        <dbReference type="SAM" id="MobiDB-lite"/>
    </source>
</evidence>
<feature type="non-terminal residue" evidence="2">
    <location>
        <position position="556"/>
    </location>
</feature>
<feature type="region of interest" description="Disordered" evidence="1">
    <location>
        <begin position="1"/>
        <end position="48"/>
    </location>
</feature>
<evidence type="ECO:0000313" key="3">
    <source>
        <dbReference type="Proteomes" id="UP000266841"/>
    </source>
</evidence>
<protein>
    <submittedName>
        <fullName evidence="2">Uncharacterized protein</fullName>
    </submittedName>
</protein>
<feature type="region of interest" description="Disordered" evidence="1">
    <location>
        <begin position="430"/>
        <end position="556"/>
    </location>
</feature>
<feature type="compositionally biased region" description="Basic and acidic residues" evidence="1">
    <location>
        <begin position="60"/>
        <end position="69"/>
    </location>
</feature>
<feature type="compositionally biased region" description="Acidic residues" evidence="1">
    <location>
        <begin position="432"/>
        <end position="451"/>
    </location>
</feature>
<keyword evidence="3" id="KW-1185">Reference proteome</keyword>
<feature type="region of interest" description="Disordered" evidence="1">
    <location>
        <begin position="60"/>
        <end position="86"/>
    </location>
</feature>
<proteinExistence type="predicted"/>
<feature type="region of interest" description="Disordered" evidence="1">
    <location>
        <begin position="235"/>
        <end position="263"/>
    </location>
</feature>
<sequence length="556" mass="62208">MAKTKRKNGKRSSAGNSSSTRRSGGDGRDRMSRDDLKAELQAERDRSAKYAKVIERLERLIPPDDDNKPLRGRNKQSKKDLSSVTASNRPAIRKLVHAIAVENPAIRDNDTRYGSQFSELLINRVNMPEGADVESYYNREIRAEVNKFLVEMNSRRNKTIRKKFCESLSCVFDITTALTNSRPCFPRHEDDMFNKAAKKIADTATPDEEDFQDVVNELRRRLDMFVAFGDTEEECDEAEGDDVDEEAPSDNVEEYNKPEGDGVDKADIGAANAAEIIHTFVEAYHAGGADGIEKVLAANVGMHLLELVPPRLVAHLITQLVGNFDLYIFNIKVNLYYTKEEKAKCTGDMKKIKLMEDDEREKYEKPKSLFLRLGQRKVGQSATTKEGRDLRKKQARAWAELYEGGQKLDLIEMHLENSTKESNKFSTHLIEESGDEAEESSSESSDEEEELNLPGTKHIRQKKLGRGVPDDDTQEGGNDSSADGSDDEDFKENSGSESDSEKESGEEGDEEGPESDEEAEFEDNEMDPPAKMTKIAKMGSWGESDGDGDSESDATP</sequence>
<reference evidence="2 3" key="1">
    <citation type="journal article" date="2012" name="Genome Biol.">
        <title>Genome and low-iron response of an oceanic diatom adapted to chronic iron limitation.</title>
        <authorList>
            <person name="Lommer M."/>
            <person name="Specht M."/>
            <person name="Roy A.S."/>
            <person name="Kraemer L."/>
            <person name="Andreson R."/>
            <person name="Gutowska M.A."/>
            <person name="Wolf J."/>
            <person name="Bergner S.V."/>
            <person name="Schilhabel M.B."/>
            <person name="Klostermeier U.C."/>
            <person name="Beiko R.G."/>
            <person name="Rosenstiel P."/>
            <person name="Hippler M."/>
            <person name="Laroche J."/>
        </authorList>
    </citation>
    <scope>NUCLEOTIDE SEQUENCE [LARGE SCALE GENOMIC DNA]</scope>
    <source>
        <strain evidence="2 3">CCMP1005</strain>
    </source>
</reference>
<dbReference type="EMBL" id="AGNL01044779">
    <property type="protein sequence ID" value="EJK49453.1"/>
    <property type="molecule type" value="Genomic_DNA"/>
</dbReference>
<feature type="compositionally biased region" description="Basic and acidic residues" evidence="1">
    <location>
        <begin position="254"/>
        <end position="263"/>
    </location>
</feature>
<feature type="compositionally biased region" description="Acidic residues" evidence="1">
    <location>
        <begin position="235"/>
        <end position="253"/>
    </location>
</feature>
<dbReference type="AlphaFoldDB" id="K0R7L6"/>
<dbReference type="Proteomes" id="UP000266841">
    <property type="component" value="Unassembled WGS sequence"/>
</dbReference>
<comment type="caution">
    <text evidence="2">The sequence shown here is derived from an EMBL/GenBank/DDBJ whole genome shotgun (WGS) entry which is preliminary data.</text>
</comment>
<feature type="compositionally biased region" description="Basic and acidic residues" evidence="1">
    <location>
        <begin position="491"/>
        <end position="505"/>
    </location>
</feature>
<feature type="compositionally biased region" description="Basic residues" evidence="1">
    <location>
        <begin position="1"/>
        <end position="10"/>
    </location>
</feature>
<feature type="compositionally biased region" description="Basic and acidic residues" evidence="1">
    <location>
        <begin position="23"/>
        <end position="48"/>
    </location>
</feature>
<feature type="compositionally biased region" description="Low complexity" evidence="1">
    <location>
        <begin position="11"/>
        <end position="22"/>
    </location>
</feature>